<dbReference type="InterPro" id="IPR008928">
    <property type="entry name" value="6-hairpin_glycosidase_sf"/>
</dbReference>
<dbReference type="SUPFAM" id="SSF48208">
    <property type="entry name" value="Six-hairpin glycosidases"/>
    <property type="match status" value="1"/>
</dbReference>
<gene>
    <name evidence="2" type="ORF">PVAG01_00639</name>
</gene>
<dbReference type="GO" id="GO:0016787">
    <property type="term" value="F:hydrolase activity"/>
    <property type="evidence" value="ECO:0007669"/>
    <property type="project" value="UniProtKB-KW"/>
</dbReference>
<sequence length="112" mass="12664">MDPGYENRPGNYLESSGTGMFIYGLLKALRLGYLEGDKYRCAALEAWTLMKDTFATRSETDNILNLDWTVQTGSLSSNGTYEYYISMPLFQNDLKGVAPFLFSSYEAELLNQ</sequence>
<dbReference type="InterPro" id="IPR010905">
    <property type="entry name" value="Glyco_hydro_88"/>
</dbReference>
<comment type="caution">
    <text evidence="2">The sequence shown here is derived from an EMBL/GenBank/DDBJ whole genome shotgun (WGS) entry which is preliminary data.</text>
</comment>
<evidence type="ECO:0000256" key="1">
    <source>
        <dbReference type="ARBA" id="ARBA00022801"/>
    </source>
</evidence>
<dbReference type="PANTHER" id="PTHR33886:SF9">
    <property type="entry name" value="UNSATURATED RHAMNOGALACTURONAN HYDROLASE (EUROFUNG)"/>
    <property type="match status" value="1"/>
</dbReference>
<accession>A0ABR4PV68</accession>
<proteinExistence type="predicted"/>
<evidence type="ECO:0000313" key="2">
    <source>
        <dbReference type="EMBL" id="KAL3427130.1"/>
    </source>
</evidence>
<dbReference type="InterPro" id="IPR012341">
    <property type="entry name" value="6hp_glycosidase-like_sf"/>
</dbReference>
<dbReference type="InterPro" id="IPR052043">
    <property type="entry name" value="PolySaccharide_Degr_Enz"/>
</dbReference>
<keyword evidence="1 2" id="KW-0378">Hydrolase</keyword>
<dbReference type="PANTHER" id="PTHR33886">
    <property type="entry name" value="UNSATURATED RHAMNOGALACTURONAN HYDROLASE (EUROFUNG)"/>
    <property type="match status" value="1"/>
</dbReference>
<dbReference type="Proteomes" id="UP001629113">
    <property type="component" value="Unassembled WGS sequence"/>
</dbReference>
<reference evidence="2 3" key="1">
    <citation type="submission" date="2024-06" db="EMBL/GenBank/DDBJ databases">
        <title>Complete genome of Phlyctema vagabunda strain 19-DSS-EL-015.</title>
        <authorList>
            <person name="Fiorenzani C."/>
        </authorList>
    </citation>
    <scope>NUCLEOTIDE SEQUENCE [LARGE SCALE GENOMIC DNA]</scope>
    <source>
        <strain evidence="2 3">19-DSS-EL-015</strain>
    </source>
</reference>
<keyword evidence="3" id="KW-1185">Reference proteome</keyword>
<protein>
    <submittedName>
        <fullName evidence="2">Cell wall glycosyl hydrolase</fullName>
    </submittedName>
</protein>
<dbReference type="Gene3D" id="1.50.10.10">
    <property type="match status" value="1"/>
</dbReference>
<evidence type="ECO:0000313" key="3">
    <source>
        <dbReference type="Proteomes" id="UP001629113"/>
    </source>
</evidence>
<organism evidence="2 3">
    <name type="scientific">Phlyctema vagabunda</name>
    <dbReference type="NCBI Taxonomy" id="108571"/>
    <lineage>
        <taxon>Eukaryota</taxon>
        <taxon>Fungi</taxon>
        <taxon>Dikarya</taxon>
        <taxon>Ascomycota</taxon>
        <taxon>Pezizomycotina</taxon>
        <taxon>Leotiomycetes</taxon>
        <taxon>Helotiales</taxon>
        <taxon>Dermateaceae</taxon>
        <taxon>Phlyctema</taxon>
    </lineage>
</organism>
<name>A0ABR4PV68_9HELO</name>
<dbReference type="EMBL" id="JBFCZG010000001">
    <property type="protein sequence ID" value="KAL3427130.1"/>
    <property type="molecule type" value="Genomic_DNA"/>
</dbReference>
<dbReference type="Pfam" id="PF07470">
    <property type="entry name" value="Glyco_hydro_88"/>
    <property type="match status" value="1"/>
</dbReference>